<reference evidence="1 2" key="1">
    <citation type="submission" date="2018-11" db="EMBL/GenBank/DDBJ databases">
        <authorList>
            <consortium name="Pathogen Informatics"/>
        </authorList>
    </citation>
    <scope>NUCLEOTIDE SEQUENCE [LARGE SCALE GENOMIC DNA]</scope>
    <source>
        <strain evidence="1 2">Zambia</strain>
    </source>
</reference>
<accession>A0A183M979</accession>
<evidence type="ECO:0000313" key="2">
    <source>
        <dbReference type="Proteomes" id="UP000277204"/>
    </source>
</evidence>
<gene>
    <name evidence="1" type="ORF">SMRZ_LOCUS12604</name>
</gene>
<sequence>MKTSTPEGKHGIQWTARNQLDDLDLADDLGRPSHTHEQMQMKTTGVAAACASISLNIHKGKNNILKYNTKNTNAITLYGKALEQTETIPYLDSIID</sequence>
<evidence type="ECO:0000313" key="1">
    <source>
        <dbReference type="EMBL" id="VDP01212.1"/>
    </source>
</evidence>
<dbReference type="AlphaFoldDB" id="A0A183M979"/>
<name>A0A183M979_9TREM</name>
<dbReference type="Proteomes" id="UP000277204">
    <property type="component" value="Unassembled WGS sequence"/>
</dbReference>
<dbReference type="EMBL" id="UZAI01008154">
    <property type="protein sequence ID" value="VDP01212.1"/>
    <property type="molecule type" value="Genomic_DNA"/>
</dbReference>
<keyword evidence="2" id="KW-1185">Reference proteome</keyword>
<protein>
    <submittedName>
        <fullName evidence="1">Uncharacterized protein</fullName>
    </submittedName>
</protein>
<organism evidence="1 2">
    <name type="scientific">Schistosoma margrebowiei</name>
    <dbReference type="NCBI Taxonomy" id="48269"/>
    <lineage>
        <taxon>Eukaryota</taxon>
        <taxon>Metazoa</taxon>
        <taxon>Spiralia</taxon>
        <taxon>Lophotrochozoa</taxon>
        <taxon>Platyhelminthes</taxon>
        <taxon>Trematoda</taxon>
        <taxon>Digenea</taxon>
        <taxon>Strigeidida</taxon>
        <taxon>Schistosomatoidea</taxon>
        <taxon>Schistosomatidae</taxon>
        <taxon>Schistosoma</taxon>
    </lineage>
</organism>
<proteinExistence type="predicted"/>